<evidence type="ECO:0000256" key="1">
    <source>
        <dbReference type="SAM" id="MobiDB-lite"/>
    </source>
</evidence>
<dbReference type="GO" id="GO:0046488">
    <property type="term" value="P:phosphatidylinositol metabolic process"/>
    <property type="evidence" value="ECO:0007669"/>
    <property type="project" value="TreeGrafter"/>
</dbReference>
<reference evidence="3" key="1">
    <citation type="journal article" date="2023" name="Science">
        <title>Genome structures resolve the early diversification of teleost fishes.</title>
        <authorList>
            <person name="Parey E."/>
            <person name="Louis A."/>
            <person name="Montfort J."/>
            <person name="Bouchez O."/>
            <person name="Roques C."/>
            <person name="Iampietro C."/>
            <person name="Lluch J."/>
            <person name="Castinel A."/>
            <person name="Donnadieu C."/>
            <person name="Desvignes T."/>
            <person name="Floi Bucao C."/>
            <person name="Jouanno E."/>
            <person name="Wen M."/>
            <person name="Mejri S."/>
            <person name="Dirks R."/>
            <person name="Jansen H."/>
            <person name="Henkel C."/>
            <person name="Chen W.J."/>
            <person name="Zahm M."/>
            <person name="Cabau C."/>
            <person name="Klopp C."/>
            <person name="Thompson A.W."/>
            <person name="Robinson-Rechavi M."/>
            <person name="Braasch I."/>
            <person name="Lecointre G."/>
            <person name="Bobe J."/>
            <person name="Postlethwait J.H."/>
            <person name="Berthelot C."/>
            <person name="Roest Crollius H."/>
            <person name="Guiguen Y."/>
        </authorList>
    </citation>
    <scope>NUCLEOTIDE SEQUENCE</scope>
    <source>
        <strain evidence="3">WJC10195</strain>
    </source>
</reference>
<dbReference type="Pfam" id="PF16457">
    <property type="entry name" value="PH_12"/>
    <property type="match status" value="1"/>
</dbReference>
<protein>
    <recommendedName>
        <fullName evidence="2">PH domain-containing protein</fullName>
    </recommendedName>
</protein>
<gene>
    <name evidence="3" type="ORF">SKAU_G00173220</name>
</gene>
<comment type="caution">
    <text evidence="3">The sequence shown here is derived from an EMBL/GenBank/DDBJ whole genome shotgun (WGS) entry which is preliminary data.</text>
</comment>
<feature type="compositionally biased region" description="Basic and acidic residues" evidence="1">
    <location>
        <begin position="1"/>
        <end position="13"/>
    </location>
</feature>
<dbReference type="OrthoDB" id="269822at2759"/>
<dbReference type="PANTHER" id="PTHR10336:SF166">
    <property type="entry name" value="1-PHOSPHATIDYLINOSITOL 4,5-BISPHOSPHATE PHOSPHODIESTERASE ETA-2"/>
    <property type="match status" value="1"/>
</dbReference>
<dbReference type="InterPro" id="IPR011993">
    <property type="entry name" value="PH-like_dom_sf"/>
</dbReference>
<evidence type="ECO:0000313" key="3">
    <source>
        <dbReference type="EMBL" id="KAJ8360797.1"/>
    </source>
</evidence>
<dbReference type="Proteomes" id="UP001152622">
    <property type="component" value="Chromosome 5"/>
</dbReference>
<dbReference type="AlphaFoldDB" id="A0A9Q1J123"/>
<proteinExistence type="predicted"/>
<sequence length="227" mass="25896">MEKKTDRTSRSERTPSPTLAPSSPIMIPCSPVRGPTTPGRRPSSPFTSPTPVLMTSPKLWQKSSVSRLAEEFFWIGGSIVATPKWRMGQIVERCISSMQAGTQMVKLRGSSRCLTRCYYLDEHKSCMRWRPSRKHEKAKITIDSIHEVCEGKQSEIFQRYVDRNFDPNCCFSIYYGAHMESLDIVTGAGEEARTWITGLKYLMAGISDEDSLAKRQRTRDQYPFCCY</sequence>
<evidence type="ECO:0000313" key="4">
    <source>
        <dbReference type="Proteomes" id="UP001152622"/>
    </source>
</evidence>
<dbReference type="FunFam" id="2.30.29.30:FF:000063">
    <property type="entry name" value="Phosphoinositide phospholipase C"/>
    <property type="match status" value="1"/>
</dbReference>
<keyword evidence="4" id="KW-1185">Reference proteome</keyword>
<dbReference type="EMBL" id="JAINUF010000005">
    <property type="protein sequence ID" value="KAJ8360797.1"/>
    <property type="molecule type" value="Genomic_DNA"/>
</dbReference>
<dbReference type="GO" id="GO:0048015">
    <property type="term" value="P:phosphatidylinositol-mediated signaling"/>
    <property type="evidence" value="ECO:0007669"/>
    <property type="project" value="TreeGrafter"/>
</dbReference>
<dbReference type="InterPro" id="IPR001192">
    <property type="entry name" value="PI-PLC_fam"/>
</dbReference>
<dbReference type="GO" id="GO:0004435">
    <property type="term" value="F:phosphatidylinositol-4,5-bisphosphate phospholipase C activity"/>
    <property type="evidence" value="ECO:0007669"/>
    <property type="project" value="TreeGrafter"/>
</dbReference>
<dbReference type="SUPFAM" id="SSF50729">
    <property type="entry name" value="PH domain-like"/>
    <property type="match status" value="1"/>
</dbReference>
<name>A0A9Q1J123_SYNKA</name>
<dbReference type="Gene3D" id="2.30.29.30">
    <property type="entry name" value="Pleckstrin-homology domain (PH domain)/Phosphotyrosine-binding domain (PTB)"/>
    <property type="match status" value="1"/>
</dbReference>
<evidence type="ECO:0000259" key="2">
    <source>
        <dbReference type="Pfam" id="PF16457"/>
    </source>
</evidence>
<feature type="compositionally biased region" description="Low complexity" evidence="1">
    <location>
        <begin position="30"/>
        <end position="52"/>
    </location>
</feature>
<dbReference type="InterPro" id="IPR001849">
    <property type="entry name" value="PH_domain"/>
</dbReference>
<dbReference type="PANTHER" id="PTHR10336">
    <property type="entry name" value="PHOSPHOINOSITIDE-SPECIFIC PHOSPHOLIPASE C FAMILY PROTEIN"/>
    <property type="match status" value="1"/>
</dbReference>
<organism evidence="3 4">
    <name type="scientific">Synaphobranchus kaupii</name>
    <name type="common">Kaup's arrowtooth eel</name>
    <dbReference type="NCBI Taxonomy" id="118154"/>
    <lineage>
        <taxon>Eukaryota</taxon>
        <taxon>Metazoa</taxon>
        <taxon>Chordata</taxon>
        <taxon>Craniata</taxon>
        <taxon>Vertebrata</taxon>
        <taxon>Euteleostomi</taxon>
        <taxon>Actinopterygii</taxon>
        <taxon>Neopterygii</taxon>
        <taxon>Teleostei</taxon>
        <taxon>Anguilliformes</taxon>
        <taxon>Synaphobranchidae</taxon>
        <taxon>Synaphobranchus</taxon>
    </lineage>
</organism>
<accession>A0A9Q1J123</accession>
<dbReference type="GO" id="GO:0051209">
    <property type="term" value="P:release of sequestered calcium ion into cytosol"/>
    <property type="evidence" value="ECO:0007669"/>
    <property type="project" value="TreeGrafter"/>
</dbReference>
<feature type="region of interest" description="Disordered" evidence="1">
    <location>
        <begin position="1"/>
        <end position="53"/>
    </location>
</feature>
<feature type="domain" description="PH" evidence="2">
    <location>
        <begin position="91"/>
        <end position="203"/>
    </location>
</feature>